<dbReference type="GO" id="GO:0004392">
    <property type="term" value="F:heme oxygenase (decyclizing) activity"/>
    <property type="evidence" value="ECO:0007669"/>
    <property type="project" value="InterPro"/>
</dbReference>
<gene>
    <name evidence="1" type="ORF">FKR84_11015</name>
</gene>
<organism evidence="1 2">
    <name type="scientific">Haloflavibacter putidus</name>
    <dbReference type="NCBI Taxonomy" id="2576776"/>
    <lineage>
        <taxon>Bacteria</taxon>
        <taxon>Pseudomonadati</taxon>
        <taxon>Bacteroidota</taxon>
        <taxon>Flavobacteriia</taxon>
        <taxon>Flavobacteriales</taxon>
        <taxon>Flavobacteriaceae</taxon>
        <taxon>Haloflavibacter</taxon>
    </lineage>
</organism>
<dbReference type="Pfam" id="PF01126">
    <property type="entry name" value="Heme_oxygenase"/>
    <property type="match status" value="1"/>
</dbReference>
<dbReference type="Gene3D" id="1.20.910.10">
    <property type="entry name" value="Heme oxygenase-like"/>
    <property type="match status" value="1"/>
</dbReference>
<comment type="caution">
    <text evidence="1">The sequence shown here is derived from an EMBL/GenBank/DDBJ whole genome shotgun (WGS) entry which is preliminary data.</text>
</comment>
<evidence type="ECO:0000313" key="1">
    <source>
        <dbReference type="EMBL" id="TQD35394.1"/>
    </source>
</evidence>
<dbReference type="OrthoDB" id="114943at2"/>
<dbReference type="AlphaFoldDB" id="A0A507ZGZ9"/>
<protein>
    <submittedName>
        <fullName evidence="1">Biliverdin-producing heme oxygenase</fullName>
    </submittedName>
</protein>
<sequence length="192" mass="21974">MLTTLKNETRDLHTATENENLANKIIDKSISKEEFHLLLLQNYVAYALTENAIADNLDDFQPEKAAVLQKDLKNLSIQSPNLNNYTYSFSCKNSAEALGAQYVVEGSALGGMVIAKHLKKCPPLANLPTQNFFSGKRENLADWKKFQNKMEEYSFTASQKEQMLEKAKETFNFFRKVFQDKNLKKYIPTKSF</sequence>
<accession>A0A507ZGZ9</accession>
<name>A0A507ZGZ9_9FLAO</name>
<proteinExistence type="predicted"/>
<dbReference type="SUPFAM" id="SSF48613">
    <property type="entry name" value="Heme oxygenase-like"/>
    <property type="match status" value="1"/>
</dbReference>
<dbReference type="Proteomes" id="UP000317169">
    <property type="component" value="Unassembled WGS sequence"/>
</dbReference>
<dbReference type="EMBL" id="VIAR01000012">
    <property type="protein sequence ID" value="TQD35394.1"/>
    <property type="molecule type" value="Genomic_DNA"/>
</dbReference>
<dbReference type="InterPro" id="IPR016084">
    <property type="entry name" value="Haem_Oase-like_multi-hlx"/>
</dbReference>
<keyword evidence="2" id="KW-1185">Reference proteome</keyword>
<reference evidence="1 2" key="1">
    <citation type="submission" date="2019-06" db="EMBL/GenBank/DDBJ databases">
        <title>Flavibacter putida gen. nov., sp. nov., a novel marine bacterium of the family Flavobacteriaceae isolated from coastal seawater.</title>
        <authorList>
            <person name="Feng X."/>
        </authorList>
    </citation>
    <scope>NUCLEOTIDE SEQUENCE [LARGE SCALE GENOMIC DNA]</scope>
    <source>
        <strain evidence="1 2">PLHSN227</strain>
    </source>
</reference>
<dbReference type="RefSeq" id="WP_141422368.1">
    <property type="nucleotide sequence ID" value="NZ_VIAR01000012.1"/>
</dbReference>
<dbReference type="InterPro" id="IPR016053">
    <property type="entry name" value="Haem_Oase-like"/>
</dbReference>
<evidence type="ECO:0000313" key="2">
    <source>
        <dbReference type="Proteomes" id="UP000317169"/>
    </source>
</evidence>
<dbReference type="CDD" id="cd19166">
    <property type="entry name" value="HemeO-bac"/>
    <property type="match status" value="1"/>
</dbReference>
<dbReference type="GO" id="GO:0006788">
    <property type="term" value="P:heme oxidation"/>
    <property type="evidence" value="ECO:0007669"/>
    <property type="project" value="InterPro"/>
</dbReference>